<dbReference type="AlphaFoldDB" id="A0A1Y2L1P1"/>
<dbReference type="Gene3D" id="3.40.50.2000">
    <property type="entry name" value="Glycogen Phosphorylase B"/>
    <property type="match status" value="1"/>
</dbReference>
<evidence type="ECO:0000313" key="2">
    <source>
        <dbReference type="Proteomes" id="UP000193391"/>
    </source>
</evidence>
<organism evidence="1 2">
    <name type="scientific">Thalassospira mesophila</name>
    <dbReference type="NCBI Taxonomy" id="1293891"/>
    <lineage>
        <taxon>Bacteria</taxon>
        <taxon>Pseudomonadati</taxon>
        <taxon>Pseudomonadota</taxon>
        <taxon>Alphaproteobacteria</taxon>
        <taxon>Rhodospirillales</taxon>
        <taxon>Thalassospiraceae</taxon>
        <taxon>Thalassospira</taxon>
    </lineage>
</organism>
<accession>A0A1Y2L1P1</accession>
<dbReference type="EMBL" id="JFKA01000004">
    <property type="protein sequence ID" value="OSQ38369.1"/>
    <property type="molecule type" value="Genomic_DNA"/>
</dbReference>
<evidence type="ECO:0000313" key="1">
    <source>
        <dbReference type="EMBL" id="OSQ38369.1"/>
    </source>
</evidence>
<dbReference type="PANTHER" id="PTHR12526:SF630">
    <property type="entry name" value="GLYCOSYLTRANSFERASE"/>
    <property type="match status" value="1"/>
</dbReference>
<keyword evidence="2" id="KW-1185">Reference proteome</keyword>
<gene>
    <name evidence="1" type="ORF">TMES_10940</name>
</gene>
<name>A0A1Y2L1P1_9PROT</name>
<evidence type="ECO:0008006" key="3">
    <source>
        <dbReference type="Google" id="ProtNLM"/>
    </source>
</evidence>
<dbReference type="OrthoDB" id="5490598at2"/>
<dbReference type="Pfam" id="PF13692">
    <property type="entry name" value="Glyco_trans_1_4"/>
    <property type="match status" value="1"/>
</dbReference>
<dbReference type="Proteomes" id="UP000193391">
    <property type="component" value="Unassembled WGS sequence"/>
</dbReference>
<dbReference type="STRING" id="1293891.TMES_10940"/>
<dbReference type="RefSeq" id="WP_085582409.1">
    <property type="nucleotide sequence ID" value="NZ_JFKA01000004.1"/>
</dbReference>
<comment type="caution">
    <text evidence="1">The sequence shown here is derived from an EMBL/GenBank/DDBJ whole genome shotgun (WGS) entry which is preliminary data.</text>
</comment>
<proteinExistence type="predicted"/>
<dbReference type="PANTHER" id="PTHR12526">
    <property type="entry name" value="GLYCOSYLTRANSFERASE"/>
    <property type="match status" value="1"/>
</dbReference>
<sequence length="345" mass="38374">MAKIVLADDGIKFDAYTLDQKALGGAETAVISLAESMAALGHDVTICNRCDAPHRRNGVNWQPLDHDFPAAADLYIANRGDKLITKMPQARRTIFWIHNPAGFLKKWRFFRRLLVKRPAIVFSGQHHLATMPRWVPSGEKVIIPCGIENRFLNADVNDDIRPKRAIFTSNPLRSLDWLVDLWAEKIHPLAPDAQLHIFAGPQTYGTAGDRKALVMKGILDHAAHLADRGVVLRGPVPKAQLLDEMQMARVMPYRGDVGETFCLALGEAQAMGIPCVIQDVGCVAERIVDGKTGFVANSDDEFAARTAEILNNDDLWLTQHKEAVRSQRNWGWHDAAQAFVNLIPQ</sequence>
<dbReference type="SUPFAM" id="SSF53756">
    <property type="entry name" value="UDP-Glycosyltransferase/glycogen phosphorylase"/>
    <property type="match status" value="1"/>
</dbReference>
<reference evidence="1 2" key="1">
    <citation type="submission" date="2014-03" db="EMBL/GenBank/DDBJ databases">
        <title>The draft genome sequence of Thalassospira mesophila JCM 18969.</title>
        <authorList>
            <person name="Lai Q."/>
            <person name="Shao Z."/>
        </authorList>
    </citation>
    <scope>NUCLEOTIDE SEQUENCE [LARGE SCALE GENOMIC DNA]</scope>
    <source>
        <strain evidence="1 2">JCM 18969</strain>
    </source>
</reference>
<protein>
    <recommendedName>
        <fullName evidence="3">Glycosyl transferase family 1 domain-containing protein</fullName>
    </recommendedName>
</protein>
<dbReference type="CDD" id="cd03801">
    <property type="entry name" value="GT4_PimA-like"/>
    <property type="match status" value="1"/>
</dbReference>